<dbReference type="InterPro" id="IPR011008">
    <property type="entry name" value="Dimeric_a/b-barrel"/>
</dbReference>
<dbReference type="EMBL" id="QYUQ01000002">
    <property type="protein sequence ID" value="RJG03295.1"/>
    <property type="molecule type" value="Genomic_DNA"/>
</dbReference>
<sequence length="108" mass="12330">MILEMCVYRCAAGRLPVLLKRFETATLPLFEKHGFKPHGFFTTVIGASHQELTYMLRWESLAEREGCWRTFHADPEWIAARTASEEDGFIVANASNEILQPTAFSPLR</sequence>
<dbReference type="InterPro" id="IPR012577">
    <property type="entry name" value="NIPSNAP"/>
</dbReference>
<evidence type="ECO:0000313" key="3">
    <source>
        <dbReference type="Proteomes" id="UP000266327"/>
    </source>
</evidence>
<protein>
    <submittedName>
        <fullName evidence="2">NIPSNAP family protein</fullName>
    </submittedName>
</protein>
<evidence type="ECO:0000313" key="2">
    <source>
        <dbReference type="EMBL" id="RJG03295.1"/>
    </source>
</evidence>
<dbReference type="RefSeq" id="WP_119786790.1">
    <property type="nucleotide sequence ID" value="NZ_QYUQ01000002.1"/>
</dbReference>
<feature type="domain" description="NIPSNAP" evidence="1">
    <location>
        <begin position="4"/>
        <end position="106"/>
    </location>
</feature>
<dbReference type="OrthoDB" id="9809695at2"/>
<name>A0A3A3G6M4_9BURK</name>
<dbReference type="AlphaFoldDB" id="A0A3A3G6M4"/>
<keyword evidence="3" id="KW-1185">Reference proteome</keyword>
<dbReference type="Gene3D" id="3.30.70.100">
    <property type="match status" value="1"/>
</dbReference>
<dbReference type="Pfam" id="PF07978">
    <property type="entry name" value="NIPSNAP"/>
    <property type="match status" value="1"/>
</dbReference>
<gene>
    <name evidence="2" type="ORF">D3878_18275</name>
</gene>
<dbReference type="SUPFAM" id="SSF54909">
    <property type="entry name" value="Dimeric alpha+beta barrel"/>
    <property type="match status" value="1"/>
</dbReference>
<evidence type="ECO:0000259" key="1">
    <source>
        <dbReference type="Pfam" id="PF07978"/>
    </source>
</evidence>
<reference evidence="3" key="1">
    <citation type="submission" date="2018-09" db="EMBL/GenBank/DDBJ databases">
        <authorList>
            <person name="Zhu H."/>
        </authorList>
    </citation>
    <scope>NUCLEOTIDE SEQUENCE [LARGE SCALE GENOMIC DNA]</scope>
    <source>
        <strain evidence="3">K1S02-23</strain>
    </source>
</reference>
<proteinExistence type="predicted"/>
<comment type="caution">
    <text evidence="2">The sequence shown here is derived from an EMBL/GenBank/DDBJ whole genome shotgun (WGS) entry which is preliminary data.</text>
</comment>
<dbReference type="Proteomes" id="UP000266327">
    <property type="component" value="Unassembled WGS sequence"/>
</dbReference>
<accession>A0A3A3G6M4</accession>
<organism evidence="2 3">
    <name type="scientific">Noviherbaspirillum sedimenti</name>
    <dbReference type="NCBI Taxonomy" id="2320865"/>
    <lineage>
        <taxon>Bacteria</taxon>
        <taxon>Pseudomonadati</taxon>
        <taxon>Pseudomonadota</taxon>
        <taxon>Betaproteobacteria</taxon>
        <taxon>Burkholderiales</taxon>
        <taxon>Oxalobacteraceae</taxon>
        <taxon>Noviherbaspirillum</taxon>
    </lineage>
</organism>